<dbReference type="AlphaFoldDB" id="A0A8W8JHB9"/>
<dbReference type="EnsemblMetazoa" id="G18525.1">
    <property type="protein sequence ID" value="G18525.1:cds"/>
    <property type="gene ID" value="G18525"/>
</dbReference>
<evidence type="ECO:0000313" key="3">
    <source>
        <dbReference type="Proteomes" id="UP000005408"/>
    </source>
</evidence>
<keyword evidence="1" id="KW-0812">Transmembrane</keyword>
<protein>
    <submittedName>
        <fullName evidence="2">Uncharacterized protein</fullName>
    </submittedName>
</protein>
<evidence type="ECO:0000313" key="2">
    <source>
        <dbReference type="EnsemblMetazoa" id="G18525.1:cds"/>
    </source>
</evidence>
<evidence type="ECO:0000256" key="1">
    <source>
        <dbReference type="SAM" id="Phobius"/>
    </source>
</evidence>
<keyword evidence="1" id="KW-0472">Membrane</keyword>
<name>A0A8W8JHB9_MAGGI</name>
<organism evidence="2 3">
    <name type="scientific">Magallana gigas</name>
    <name type="common">Pacific oyster</name>
    <name type="synonym">Crassostrea gigas</name>
    <dbReference type="NCBI Taxonomy" id="29159"/>
    <lineage>
        <taxon>Eukaryota</taxon>
        <taxon>Metazoa</taxon>
        <taxon>Spiralia</taxon>
        <taxon>Lophotrochozoa</taxon>
        <taxon>Mollusca</taxon>
        <taxon>Bivalvia</taxon>
        <taxon>Autobranchia</taxon>
        <taxon>Pteriomorphia</taxon>
        <taxon>Ostreida</taxon>
        <taxon>Ostreoidea</taxon>
        <taxon>Ostreidae</taxon>
        <taxon>Magallana</taxon>
    </lineage>
</organism>
<dbReference type="Proteomes" id="UP000005408">
    <property type="component" value="Unassembled WGS sequence"/>
</dbReference>
<reference evidence="2" key="1">
    <citation type="submission" date="2022-08" db="UniProtKB">
        <authorList>
            <consortium name="EnsemblMetazoa"/>
        </authorList>
    </citation>
    <scope>IDENTIFICATION</scope>
    <source>
        <strain evidence="2">05x7-T-G4-1.051#20</strain>
    </source>
</reference>
<feature type="transmembrane region" description="Helical" evidence="1">
    <location>
        <begin position="36"/>
        <end position="60"/>
    </location>
</feature>
<accession>A0A8W8JHB9</accession>
<keyword evidence="3" id="KW-1185">Reference proteome</keyword>
<keyword evidence="1" id="KW-1133">Transmembrane helix</keyword>
<sequence>MKSNNTKQHNFTEGVMKNVTNSRLDNVEEQTAPSSAMIGGLIALVCFGFFFVLAIVAIFGKKLFETWQRRHYSRIDYLVNGMYN</sequence>
<proteinExistence type="predicted"/>